<name>A0AAN6MYZ1_9PEZI</name>
<comment type="caution">
    <text evidence="1">The sequence shown here is derived from an EMBL/GenBank/DDBJ whole genome shotgun (WGS) entry which is preliminary data.</text>
</comment>
<keyword evidence="2" id="KW-1185">Reference proteome</keyword>
<dbReference type="Proteomes" id="UP001303473">
    <property type="component" value="Unassembled WGS sequence"/>
</dbReference>
<dbReference type="AlphaFoldDB" id="A0AAN6MYZ1"/>
<sequence>MTINLRTLHTAFALSISYDWMAVTDEKLLASSFTSDTTPIFHQNCGDTLPDNDNGLKDCYFDLTADTGVGELERLVARQVDHIDLATMRSSWGYFETTVTTNYRRAGCEWTLAGDIRICIGFQLIGDEFRWLRERHLTGGLPTVYITRCNEGIFSILSKRREGSSGGTNRTLHQASGLASDTAPARFFLGDAPVIRELVICGRQT</sequence>
<dbReference type="EMBL" id="MU853919">
    <property type="protein sequence ID" value="KAK3935531.1"/>
    <property type="molecule type" value="Genomic_DNA"/>
</dbReference>
<accession>A0AAN6MYZ1</accession>
<gene>
    <name evidence="1" type="ORF">QBC46DRAFT_453402</name>
</gene>
<protein>
    <submittedName>
        <fullName evidence="1">Uncharacterized protein</fullName>
    </submittedName>
</protein>
<evidence type="ECO:0000313" key="1">
    <source>
        <dbReference type="EMBL" id="KAK3935531.1"/>
    </source>
</evidence>
<proteinExistence type="predicted"/>
<organism evidence="1 2">
    <name type="scientific">Diplogelasinospora grovesii</name>
    <dbReference type="NCBI Taxonomy" id="303347"/>
    <lineage>
        <taxon>Eukaryota</taxon>
        <taxon>Fungi</taxon>
        <taxon>Dikarya</taxon>
        <taxon>Ascomycota</taxon>
        <taxon>Pezizomycotina</taxon>
        <taxon>Sordariomycetes</taxon>
        <taxon>Sordariomycetidae</taxon>
        <taxon>Sordariales</taxon>
        <taxon>Diplogelasinosporaceae</taxon>
        <taxon>Diplogelasinospora</taxon>
    </lineage>
</organism>
<evidence type="ECO:0000313" key="2">
    <source>
        <dbReference type="Proteomes" id="UP001303473"/>
    </source>
</evidence>
<reference evidence="2" key="1">
    <citation type="journal article" date="2023" name="Mol. Phylogenet. Evol.">
        <title>Genome-scale phylogeny and comparative genomics of the fungal order Sordariales.</title>
        <authorList>
            <person name="Hensen N."/>
            <person name="Bonometti L."/>
            <person name="Westerberg I."/>
            <person name="Brannstrom I.O."/>
            <person name="Guillou S."/>
            <person name="Cros-Aarteil S."/>
            <person name="Calhoun S."/>
            <person name="Haridas S."/>
            <person name="Kuo A."/>
            <person name="Mondo S."/>
            <person name="Pangilinan J."/>
            <person name="Riley R."/>
            <person name="LaButti K."/>
            <person name="Andreopoulos B."/>
            <person name="Lipzen A."/>
            <person name="Chen C."/>
            <person name="Yan M."/>
            <person name="Daum C."/>
            <person name="Ng V."/>
            <person name="Clum A."/>
            <person name="Steindorff A."/>
            <person name="Ohm R.A."/>
            <person name="Martin F."/>
            <person name="Silar P."/>
            <person name="Natvig D.O."/>
            <person name="Lalanne C."/>
            <person name="Gautier V."/>
            <person name="Ament-Velasquez S.L."/>
            <person name="Kruys A."/>
            <person name="Hutchinson M.I."/>
            <person name="Powell A.J."/>
            <person name="Barry K."/>
            <person name="Miller A.N."/>
            <person name="Grigoriev I.V."/>
            <person name="Debuchy R."/>
            <person name="Gladieux P."/>
            <person name="Hiltunen Thoren M."/>
            <person name="Johannesson H."/>
        </authorList>
    </citation>
    <scope>NUCLEOTIDE SEQUENCE [LARGE SCALE GENOMIC DNA]</scope>
    <source>
        <strain evidence="2">CBS 340.73</strain>
    </source>
</reference>